<keyword evidence="8" id="KW-1185">Reference proteome</keyword>
<evidence type="ECO:0000256" key="5">
    <source>
        <dbReference type="ARBA" id="ARBA00023136"/>
    </source>
</evidence>
<feature type="transmembrane region" description="Helical" evidence="6">
    <location>
        <begin position="187"/>
        <end position="207"/>
    </location>
</feature>
<protein>
    <recommendedName>
        <fullName evidence="6">Probable membrane transporter protein</fullName>
    </recommendedName>
</protein>
<name>A0A931E265_9CORY</name>
<dbReference type="PANTHER" id="PTHR43701:SF12">
    <property type="entry name" value="MEMBRANE TRANSPORTER PROTEIN YTNM-RELATED"/>
    <property type="match status" value="1"/>
</dbReference>
<sequence>MSTLVFIGVAGFLAQLVDGGLGMGYGLTATTVLITLAGLTPAAASAVVNASQLGTNLVSGASHWKFGNVDWKLVAGIGIPGAVGAFVGATLLSNISTSAAKPIMAIILVGLGAHLVWRFSFGMVHGHAVHSDATLNHKPHNKFFLAGIGLLGGFFSSTGGGGWGPVTTTSLMAAGRNEPRRIVGTVNTAEFFVSCAATLGFILGMWSDLVANAAAVLALVIGGCIAAPIAAWLIGRLNPVLLGGFVGSLIVALNIPTLFKLFDGPQPWLFAALAMVTGITLTVMGARKARRNSLAASEAEGATTPNADRAAVSS</sequence>
<organism evidence="7 8">
    <name type="scientific">Corynebacterium aquatimens</name>
    <dbReference type="NCBI Taxonomy" id="1190508"/>
    <lineage>
        <taxon>Bacteria</taxon>
        <taxon>Bacillati</taxon>
        <taxon>Actinomycetota</taxon>
        <taxon>Actinomycetes</taxon>
        <taxon>Mycobacteriales</taxon>
        <taxon>Corynebacteriaceae</taxon>
        <taxon>Corynebacterium</taxon>
    </lineage>
</organism>
<dbReference type="EMBL" id="JADOUE010000001">
    <property type="protein sequence ID" value="MBG6122888.1"/>
    <property type="molecule type" value="Genomic_DNA"/>
</dbReference>
<evidence type="ECO:0000256" key="2">
    <source>
        <dbReference type="ARBA" id="ARBA00009142"/>
    </source>
</evidence>
<keyword evidence="5 6" id="KW-0472">Membrane</keyword>
<feature type="transmembrane region" description="Helical" evidence="6">
    <location>
        <begin position="104"/>
        <end position="123"/>
    </location>
</feature>
<feature type="transmembrane region" description="Helical" evidence="6">
    <location>
        <begin position="73"/>
        <end position="92"/>
    </location>
</feature>
<comment type="caution">
    <text evidence="7">The sequence shown here is derived from an EMBL/GenBank/DDBJ whole genome shotgun (WGS) entry which is preliminary data.</text>
</comment>
<reference evidence="7" key="1">
    <citation type="submission" date="2020-11" db="EMBL/GenBank/DDBJ databases">
        <title>Sequencing the genomes of 1000 actinobacteria strains.</title>
        <authorList>
            <person name="Klenk H.-P."/>
        </authorList>
    </citation>
    <scope>NUCLEOTIDE SEQUENCE</scope>
    <source>
        <strain evidence="7">DSM 45632</strain>
    </source>
</reference>
<feature type="transmembrane region" description="Helical" evidence="6">
    <location>
        <begin position="268"/>
        <end position="286"/>
    </location>
</feature>
<proteinExistence type="inferred from homology"/>
<evidence type="ECO:0000313" key="7">
    <source>
        <dbReference type="EMBL" id="MBG6122888.1"/>
    </source>
</evidence>
<dbReference type="RefSeq" id="WP_196825204.1">
    <property type="nucleotide sequence ID" value="NZ_CP046980.1"/>
</dbReference>
<evidence type="ECO:0000256" key="1">
    <source>
        <dbReference type="ARBA" id="ARBA00004141"/>
    </source>
</evidence>
<dbReference type="Pfam" id="PF01925">
    <property type="entry name" value="TauE"/>
    <property type="match status" value="1"/>
</dbReference>
<dbReference type="PANTHER" id="PTHR43701">
    <property type="entry name" value="MEMBRANE TRANSPORTER PROTEIN MJ0441-RELATED"/>
    <property type="match status" value="1"/>
</dbReference>
<evidence type="ECO:0000256" key="6">
    <source>
        <dbReference type="RuleBase" id="RU363041"/>
    </source>
</evidence>
<dbReference type="AlphaFoldDB" id="A0A931E265"/>
<dbReference type="InterPro" id="IPR002781">
    <property type="entry name" value="TM_pro_TauE-like"/>
</dbReference>
<gene>
    <name evidence="7" type="ORF">IW254_001857</name>
</gene>
<evidence type="ECO:0000256" key="3">
    <source>
        <dbReference type="ARBA" id="ARBA00022692"/>
    </source>
</evidence>
<feature type="transmembrane region" description="Helical" evidence="6">
    <location>
        <begin position="213"/>
        <end position="234"/>
    </location>
</feature>
<evidence type="ECO:0000313" key="8">
    <source>
        <dbReference type="Proteomes" id="UP000658613"/>
    </source>
</evidence>
<accession>A0A931E265</accession>
<dbReference type="Proteomes" id="UP000658613">
    <property type="component" value="Unassembled WGS sequence"/>
</dbReference>
<keyword evidence="3 6" id="KW-0812">Transmembrane</keyword>
<evidence type="ECO:0000256" key="4">
    <source>
        <dbReference type="ARBA" id="ARBA00022989"/>
    </source>
</evidence>
<dbReference type="GO" id="GO:0005886">
    <property type="term" value="C:plasma membrane"/>
    <property type="evidence" value="ECO:0007669"/>
    <property type="project" value="UniProtKB-SubCell"/>
</dbReference>
<keyword evidence="4 6" id="KW-1133">Transmembrane helix</keyword>
<dbReference type="InterPro" id="IPR051598">
    <property type="entry name" value="TSUP/Inactive_protease-like"/>
</dbReference>
<comment type="similarity">
    <text evidence="2 6">Belongs to the 4-toluene sulfonate uptake permease (TSUP) (TC 2.A.102) family.</text>
</comment>
<keyword evidence="6" id="KW-1003">Cell membrane</keyword>
<feature type="transmembrane region" description="Helical" evidence="6">
    <location>
        <begin position="241"/>
        <end position="262"/>
    </location>
</feature>
<comment type="subcellular location">
    <subcellularLocation>
        <location evidence="6">Cell membrane</location>
        <topology evidence="6">Multi-pass membrane protein</topology>
    </subcellularLocation>
    <subcellularLocation>
        <location evidence="1">Membrane</location>
        <topology evidence="1">Multi-pass membrane protein</topology>
    </subcellularLocation>
</comment>
<feature type="transmembrane region" description="Helical" evidence="6">
    <location>
        <begin position="143"/>
        <end position="166"/>
    </location>
</feature>